<dbReference type="AlphaFoldDB" id="A0A840QIP6"/>
<evidence type="ECO:0000256" key="1">
    <source>
        <dbReference type="SAM" id="MobiDB-lite"/>
    </source>
</evidence>
<dbReference type="RefSeq" id="WP_184728271.1">
    <property type="nucleotide sequence ID" value="NZ_JACHIW010000001.1"/>
</dbReference>
<feature type="region of interest" description="Disordered" evidence="1">
    <location>
        <begin position="1"/>
        <end position="26"/>
    </location>
</feature>
<proteinExistence type="predicted"/>
<dbReference type="EMBL" id="JACHIW010000001">
    <property type="protein sequence ID" value="MBB5157293.1"/>
    <property type="molecule type" value="Genomic_DNA"/>
</dbReference>
<evidence type="ECO:0000313" key="2">
    <source>
        <dbReference type="EMBL" id="MBB5157293.1"/>
    </source>
</evidence>
<comment type="caution">
    <text evidence="2">The sequence shown here is derived from an EMBL/GenBank/DDBJ whole genome shotgun (WGS) entry which is preliminary data.</text>
</comment>
<feature type="compositionally biased region" description="Low complexity" evidence="1">
    <location>
        <begin position="1"/>
        <end position="13"/>
    </location>
</feature>
<organism evidence="2 3">
    <name type="scientific">Saccharopolyspora phatthalungensis</name>
    <dbReference type="NCBI Taxonomy" id="664693"/>
    <lineage>
        <taxon>Bacteria</taxon>
        <taxon>Bacillati</taxon>
        <taxon>Actinomycetota</taxon>
        <taxon>Actinomycetes</taxon>
        <taxon>Pseudonocardiales</taxon>
        <taxon>Pseudonocardiaceae</taxon>
        <taxon>Saccharopolyspora</taxon>
    </lineage>
</organism>
<dbReference type="Proteomes" id="UP000584374">
    <property type="component" value="Unassembled WGS sequence"/>
</dbReference>
<gene>
    <name evidence="2" type="ORF">BJ970_004827</name>
</gene>
<evidence type="ECO:0000313" key="3">
    <source>
        <dbReference type="Proteomes" id="UP000584374"/>
    </source>
</evidence>
<sequence>MADSTLTTSSATSMGTERGAGRAPPTVREQLDQASGNLAAAESVLTTQVPEPAALYDAVDGTTSLANSLARLVPP</sequence>
<accession>A0A840QIP6</accession>
<keyword evidence="3" id="KW-1185">Reference proteome</keyword>
<protein>
    <submittedName>
        <fullName evidence="2">Uncharacterized protein</fullName>
    </submittedName>
</protein>
<reference evidence="2 3" key="1">
    <citation type="submission" date="2020-08" db="EMBL/GenBank/DDBJ databases">
        <title>Sequencing the genomes of 1000 actinobacteria strains.</title>
        <authorList>
            <person name="Klenk H.-P."/>
        </authorList>
    </citation>
    <scope>NUCLEOTIDE SEQUENCE [LARGE SCALE GENOMIC DNA]</scope>
    <source>
        <strain evidence="2 3">DSM 45584</strain>
    </source>
</reference>
<name>A0A840QIP6_9PSEU</name>